<dbReference type="EMBL" id="LR796376">
    <property type="protein sequence ID" value="CAB4140587.1"/>
    <property type="molecule type" value="Genomic_DNA"/>
</dbReference>
<gene>
    <name evidence="1" type="ORF">UFOVP398_53</name>
</gene>
<evidence type="ECO:0000313" key="1">
    <source>
        <dbReference type="EMBL" id="CAB4140587.1"/>
    </source>
</evidence>
<accession>A0A6J5M559</accession>
<organism evidence="1">
    <name type="scientific">uncultured Caudovirales phage</name>
    <dbReference type="NCBI Taxonomy" id="2100421"/>
    <lineage>
        <taxon>Viruses</taxon>
        <taxon>Duplodnaviria</taxon>
        <taxon>Heunggongvirae</taxon>
        <taxon>Uroviricota</taxon>
        <taxon>Caudoviricetes</taxon>
        <taxon>Peduoviridae</taxon>
        <taxon>Maltschvirus</taxon>
        <taxon>Maltschvirus maltsch</taxon>
    </lineage>
</organism>
<protein>
    <submittedName>
        <fullName evidence="1">Uncharacterized protein</fullName>
    </submittedName>
</protein>
<proteinExistence type="predicted"/>
<reference evidence="1" key="1">
    <citation type="submission" date="2020-04" db="EMBL/GenBank/DDBJ databases">
        <authorList>
            <person name="Chiriac C."/>
            <person name="Salcher M."/>
            <person name="Ghai R."/>
            <person name="Kavagutti S V."/>
        </authorList>
    </citation>
    <scope>NUCLEOTIDE SEQUENCE</scope>
</reference>
<sequence length="29" mass="3099">MLAEYLLLAALAALVALGVISALQEWVKK</sequence>
<name>A0A6J5M559_9CAUD</name>